<evidence type="ECO:0000313" key="3">
    <source>
        <dbReference type="EMBL" id="OAF62469.1"/>
    </source>
</evidence>
<name>A0A177AK56_9PEZI</name>
<accession>A0A177AK56</accession>
<organism evidence="3">
    <name type="scientific">Pseudogymnoascus destructans</name>
    <dbReference type="NCBI Taxonomy" id="655981"/>
    <lineage>
        <taxon>Eukaryota</taxon>
        <taxon>Fungi</taxon>
        <taxon>Dikarya</taxon>
        <taxon>Ascomycota</taxon>
        <taxon>Pezizomycotina</taxon>
        <taxon>Leotiomycetes</taxon>
        <taxon>Thelebolales</taxon>
        <taxon>Thelebolaceae</taxon>
        <taxon>Pseudogymnoascus</taxon>
    </lineage>
</organism>
<feature type="compositionally biased region" description="Polar residues" evidence="1">
    <location>
        <begin position="78"/>
        <end position="94"/>
    </location>
</feature>
<dbReference type="Proteomes" id="UP000077154">
    <property type="component" value="Unassembled WGS sequence"/>
</dbReference>
<keyword evidence="2" id="KW-1133">Transmembrane helix</keyword>
<reference evidence="3" key="1">
    <citation type="submission" date="2016-03" db="EMBL/GenBank/DDBJ databases">
        <title>Updated assembly of Pseudogymnoascus destructans, the fungus causing white-nose syndrome of bats.</title>
        <authorList>
            <person name="Palmer J.M."/>
            <person name="Drees K.P."/>
            <person name="Foster J.T."/>
            <person name="Lindner D.L."/>
        </authorList>
    </citation>
    <scope>NUCLEOTIDE SEQUENCE [LARGE SCALE GENOMIC DNA]</scope>
    <source>
        <strain evidence="3">20631-21</strain>
    </source>
</reference>
<evidence type="ECO:0000256" key="2">
    <source>
        <dbReference type="SAM" id="Phobius"/>
    </source>
</evidence>
<sequence>MPSTQPTLGPSPVATAAVSRFTPTTIPVAKVASTPGSSSGLSKGALAGIVVGVVVILIAIIATCWCLLRRINAVARQSEGQRTSGSGSNRTPMSKNRGPNGGHIGAPLRGPTNVDFDNMSIDPLMMTSSGSATPHLSRPTPTHNRVTIPKSLRLPPSPHPFQAPTPHP</sequence>
<dbReference type="GeneID" id="36283954"/>
<dbReference type="OrthoDB" id="5292518at2759"/>
<feature type="transmembrane region" description="Helical" evidence="2">
    <location>
        <begin position="45"/>
        <end position="68"/>
    </location>
</feature>
<dbReference type="AlphaFoldDB" id="A0A177AK56"/>
<feature type="region of interest" description="Disordered" evidence="1">
    <location>
        <begin position="76"/>
        <end position="168"/>
    </location>
</feature>
<dbReference type="RefSeq" id="XP_024327741.1">
    <property type="nucleotide sequence ID" value="XM_024464548.1"/>
</dbReference>
<feature type="compositionally biased region" description="Polar residues" evidence="1">
    <location>
        <begin position="126"/>
        <end position="145"/>
    </location>
</feature>
<dbReference type="eggNOG" id="ENOG502SFYZ">
    <property type="taxonomic scope" value="Eukaryota"/>
</dbReference>
<keyword evidence="2" id="KW-0812">Transmembrane</keyword>
<keyword evidence="2" id="KW-0472">Membrane</keyword>
<proteinExistence type="predicted"/>
<evidence type="ECO:0000256" key="1">
    <source>
        <dbReference type="SAM" id="MobiDB-lite"/>
    </source>
</evidence>
<gene>
    <name evidence="3" type="ORF">VC83_00861</name>
</gene>
<protein>
    <submittedName>
        <fullName evidence="3">Uncharacterized protein</fullName>
    </submittedName>
</protein>
<dbReference type="VEuPathDB" id="FungiDB:GMDG_00017"/>
<dbReference type="EMBL" id="KV441387">
    <property type="protein sequence ID" value="OAF62469.1"/>
    <property type="molecule type" value="Genomic_DNA"/>
</dbReference>
<feature type="compositionally biased region" description="Pro residues" evidence="1">
    <location>
        <begin position="155"/>
        <end position="168"/>
    </location>
</feature>